<keyword evidence="2" id="KW-1185">Reference proteome</keyword>
<comment type="caution">
    <text evidence="1">The sequence shown here is derived from an EMBL/GenBank/DDBJ whole genome shotgun (WGS) entry which is preliminary data.</text>
</comment>
<organism evidence="1 2">
    <name type="scientific">Oryza meyeriana var. granulata</name>
    <dbReference type="NCBI Taxonomy" id="110450"/>
    <lineage>
        <taxon>Eukaryota</taxon>
        <taxon>Viridiplantae</taxon>
        <taxon>Streptophyta</taxon>
        <taxon>Embryophyta</taxon>
        <taxon>Tracheophyta</taxon>
        <taxon>Spermatophyta</taxon>
        <taxon>Magnoliopsida</taxon>
        <taxon>Liliopsida</taxon>
        <taxon>Poales</taxon>
        <taxon>Poaceae</taxon>
        <taxon>BOP clade</taxon>
        <taxon>Oryzoideae</taxon>
        <taxon>Oryzeae</taxon>
        <taxon>Oryzinae</taxon>
        <taxon>Oryza</taxon>
        <taxon>Oryza meyeriana</taxon>
    </lineage>
</organism>
<protein>
    <submittedName>
        <fullName evidence="1">Uncharacterized protein</fullName>
    </submittedName>
</protein>
<dbReference type="EMBL" id="SPHZ02000009">
    <property type="protein sequence ID" value="KAF0899865.1"/>
    <property type="molecule type" value="Genomic_DNA"/>
</dbReference>
<name>A0A6G1CGV5_9ORYZ</name>
<dbReference type="Proteomes" id="UP000479710">
    <property type="component" value="Unassembled WGS sequence"/>
</dbReference>
<reference evidence="1 2" key="1">
    <citation type="submission" date="2019-11" db="EMBL/GenBank/DDBJ databases">
        <title>Whole genome sequence of Oryza granulata.</title>
        <authorList>
            <person name="Li W."/>
        </authorList>
    </citation>
    <scope>NUCLEOTIDE SEQUENCE [LARGE SCALE GENOMIC DNA]</scope>
    <source>
        <strain evidence="2">cv. Menghai</strain>
        <tissue evidence="1">Leaf</tissue>
    </source>
</reference>
<evidence type="ECO:0000313" key="1">
    <source>
        <dbReference type="EMBL" id="KAF0899865.1"/>
    </source>
</evidence>
<sequence length="82" mass="8669">MVAAQNRVEVVGGRYKLGQGEMGLESVEIGAVPGLGRQRTAHRASSVASGQKRLACGVKTTAAAVVGDEWRGRRGVLALFYR</sequence>
<proteinExistence type="predicted"/>
<evidence type="ECO:0000313" key="2">
    <source>
        <dbReference type="Proteomes" id="UP000479710"/>
    </source>
</evidence>
<gene>
    <name evidence="1" type="ORF">E2562_025110</name>
</gene>
<accession>A0A6G1CGV5</accession>
<dbReference type="AlphaFoldDB" id="A0A6G1CGV5"/>